<dbReference type="Pfam" id="PF01943">
    <property type="entry name" value="Polysacc_synt"/>
    <property type="match status" value="1"/>
</dbReference>
<feature type="transmembrane region" description="Helical" evidence="6">
    <location>
        <begin position="390"/>
        <end position="411"/>
    </location>
</feature>
<feature type="transmembrane region" description="Helical" evidence="6">
    <location>
        <begin position="484"/>
        <end position="506"/>
    </location>
</feature>
<keyword evidence="4 6" id="KW-1133">Transmembrane helix</keyword>
<keyword evidence="3 6" id="KW-0812">Transmembrane</keyword>
<feature type="transmembrane region" description="Helical" evidence="6">
    <location>
        <begin position="448"/>
        <end position="472"/>
    </location>
</feature>
<evidence type="ECO:0000256" key="5">
    <source>
        <dbReference type="ARBA" id="ARBA00023136"/>
    </source>
</evidence>
<comment type="subcellular location">
    <subcellularLocation>
        <location evidence="1">Cell membrane</location>
        <topology evidence="1">Multi-pass membrane protein</topology>
    </subcellularLocation>
</comment>
<feature type="transmembrane region" description="Helical" evidence="6">
    <location>
        <begin position="89"/>
        <end position="111"/>
    </location>
</feature>
<dbReference type="EMBL" id="JAGIKZ010000023">
    <property type="protein sequence ID" value="MBP2242590.1"/>
    <property type="molecule type" value="Genomic_DNA"/>
</dbReference>
<sequence>MRPEKRSSDFLKGTLILTVAALIIKVLSAIYRVPFQNMVGDVGFYIYQQVYPFYGVAFVLATSGFPVVISKMYTEHIAKKGKQDIQSFFIICTMVLMAIGLSCFAFLYLGAEWLAVQMNDPQLAPLLRMVSITFLIIPVIALFRGYFQGVGNMVPTAVSQVGEQLVRVLLIFLAAFVLIHQGYDLYIVGSGAVLGSVIGGIVSILILFLYYWMGKERPITKIQLGDFKDSGKIVKSLLTQGLAICISSMLLILMQLADSLNLYAVLVTTGLDSEEAKELKGIYDRGQPLIQLGMVVATSMSLSLVPLITSEKLKEKQGLIHDKIRLALQIGLFIGVGATVGLWSIMKQTNTMLFENSDGSNVLGVLSLLILFTSIIITTMAILQGLGIIYFPAMMVILGFGFKYLLNIILIPPFGTLGAAIASAIALCVIMMVLLYRLKVFLKKGFMNIRFIFIVIVAAIVMMIVLKVYLFITGHLPHNGYGRLFAGFQAISAVVIGGITYLWIVLKGRTFKEEELMMLPFGSKLLLFLPKRKRR</sequence>
<dbReference type="Proteomes" id="UP001519293">
    <property type="component" value="Unassembled WGS sequence"/>
</dbReference>
<keyword evidence="5 6" id="KW-0472">Membrane</keyword>
<feature type="transmembrane region" description="Helical" evidence="6">
    <location>
        <begin position="12"/>
        <end position="31"/>
    </location>
</feature>
<feature type="transmembrane region" description="Helical" evidence="6">
    <location>
        <begin position="51"/>
        <end position="69"/>
    </location>
</feature>
<dbReference type="InterPro" id="IPR002797">
    <property type="entry name" value="Polysacc_synth"/>
</dbReference>
<keyword evidence="2" id="KW-1003">Cell membrane</keyword>
<name>A0ABS4RI57_9BACI</name>
<dbReference type="InterPro" id="IPR050833">
    <property type="entry name" value="Poly_Biosynth_Transport"/>
</dbReference>
<evidence type="ECO:0000256" key="4">
    <source>
        <dbReference type="ARBA" id="ARBA00022989"/>
    </source>
</evidence>
<protein>
    <submittedName>
        <fullName evidence="7">PST family polysaccharide transporter</fullName>
    </submittedName>
</protein>
<dbReference type="InterPro" id="IPR024923">
    <property type="entry name" value="PG_synth_SpoVB"/>
</dbReference>
<accession>A0ABS4RI57</accession>
<dbReference type="PANTHER" id="PTHR30250:SF29">
    <property type="entry name" value="POLYSACCHARIDE BIOSYNTHESIS PROTEIN C-TERMINAL DOMAIN-CONTAINING PROTEIN"/>
    <property type="match status" value="1"/>
</dbReference>
<dbReference type="RefSeq" id="WP_066399002.1">
    <property type="nucleotide sequence ID" value="NZ_JAGIKZ010000023.1"/>
</dbReference>
<feature type="transmembrane region" description="Helical" evidence="6">
    <location>
        <begin position="365"/>
        <end position="383"/>
    </location>
</feature>
<dbReference type="PIRSF" id="PIRSF038958">
    <property type="entry name" value="PG_synth_SpoVB"/>
    <property type="match status" value="1"/>
</dbReference>
<feature type="transmembrane region" description="Helical" evidence="6">
    <location>
        <begin position="417"/>
        <end position="436"/>
    </location>
</feature>
<evidence type="ECO:0000313" key="7">
    <source>
        <dbReference type="EMBL" id="MBP2242590.1"/>
    </source>
</evidence>
<dbReference type="PANTHER" id="PTHR30250">
    <property type="entry name" value="PST FAMILY PREDICTED COLANIC ACID TRANSPORTER"/>
    <property type="match status" value="1"/>
</dbReference>
<gene>
    <name evidence="7" type="ORF">J2Z40_003166</name>
</gene>
<evidence type="ECO:0000256" key="2">
    <source>
        <dbReference type="ARBA" id="ARBA00022475"/>
    </source>
</evidence>
<keyword evidence="8" id="KW-1185">Reference proteome</keyword>
<evidence type="ECO:0000256" key="3">
    <source>
        <dbReference type="ARBA" id="ARBA00022692"/>
    </source>
</evidence>
<evidence type="ECO:0000256" key="6">
    <source>
        <dbReference type="SAM" id="Phobius"/>
    </source>
</evidence>
<reference evidence="7 8" key="1">
    <citation type="submission" date="2021-03" db="EMBL/GenBank/DDBJ databases">
        <title>Genomic Encyclopedia of Type Strains, Phase IV (KMG-IV): sequencing the most valuable type-strain genomes for metagenomic binning, comparative biology and taxonomic classification.</title>
        <authorList>
            <person name="Goeker M."/>
        </authorList>
    </citation>
    <scope>NUCLEOTIDE SEQUENCE [LARGE SCALE GENOMIC DNA]</scope>
    <source>
        <strain evidence="7 8">DSM 26675</strain>
    </source>
</reference>
<feature type="transmembrane region" description="Helical" evidence="6">
    <location>
        <begin position="189"/>
        <end position="212"/>
    </location>
</feature>
<comment type="caution">
    <text evidence="7">The sequence shown here is derived from an EMBL/GenBank/DDBJ whole genome shotgun (WGS) entry which is preliminary data.</text>
</comment>
<proteinExistence type="predicted"/>
<feature type="transmembrane region" description="Helical" evidence="6">
    <location>
        <begin position="288"/>
        <end position="305"/>
    </location>
</feature>
<feature type="transmembrane region" description="Helical" evidence="6">
    <location>
        <begin position="326"/>
        <end position="345"/>
    </location>
</feature>
<dbReference type="CDD" id="cd13124">
    <property type="entry name" value="MATE_SpoVB_like"/>
    <property type="match status" value="1"/>
</dbReference>
<evidence type="ECO:0000313" key="8">
    <source>
        <dbReference type="Proteomes" id="UP001519293"/>
    </source>
</evidence>
<feature type="transmembrane region" description="Helical" evidence="6">
    <location>
        <begin position="233"/>
        <end position="257"/>
    </location>
</feature>
<evidence type="ECO:0000256" key="1">
    <source>
        <dbReference type="ARBA" id="ARBA00004651"/>
    </source>
</evidence>
<organism evidence="7 8">
    <name type="scientific">Cytobacillus eiseniae</name>
    <dbReference type="NCBI Taxonomy" id="762947"/>
    <lineage>
        <taxon>Bacteria</taxon>
        <taxon>Bacillati</taxon>
        <taxon>Bacillota</taxon>
        <taxon>Bacilli</taxon>
        <taxon>Bacillales</taxon>
        <taxon>Bacillaceae</taxon>
        <taxon>Cytobacillus</taxon>
    </lineage>
</organism>
<feature type="transmembrane region" description="Helical" evidence="6">
    <location>
        <begin position="123"/>
        <end position="143"/>
    </location>
</feature>
<feature type="transmembrane region" description="Helical" evidence="6">
    <location>
        <begin position="164"/>
        <end position="183"/>
    </location>
</feature>